<dbReference type="InterPro" id="IPR036388">
    <property type="entry name" value="WH-like_DNA-bd_sf"/>
</dbReference>
<dbReference type="GO" id="GO:0003700">
    <property type="term" value="F:DNA-binding transcription factor activity"/>
    <property type="evidence" value="ECO:0007669"/>
    <property type="project" value="InterPro"/>
</dbReference>
<evidence type="ECO:0000256" key="2">
    <source>
        <dbReference type="ARBA" id="ARBA00023125"/>
    </source>
</evidence>
<evidence type="ECO:0000313" key="5">
    <source>
        <dbReference type="EMBL" id="TCS95454.1"/>
    </source>
</evidence>
<evidence type="ECO:0000256" key="1">
    <source>
        <dbReference type="ARBA" id="ARBA00023015"/>
    </source>
</evidence>
<dbReference type="RefSeq" id="WP_131923460.1">
    <property type="nucleotide sequence ID" value="NZ_SMAG01000002.1"/>
</dbReference>
<keyword evidence="2 5" id="KW-0238">DNA-binding</keyword>
<keyword evidence="1" id="KW-0805">Transcription regulation</keyword>
<dbReference type="PANTHER" id="PTHR42756:SF1">
    <property type="entry name" value="TRANSCRIPTIONAL REPRESSOR OF EMRAB OPERON"/>
    <property type="match status" value="1"/>
</dbReference>
<evidence type="ECO:0000256" key="3">
    <source>
        <dbReference type="ARBA" id="ARBA00023163"/>
    </source>
</evidence>
<protein>
    <submittedName>
        <fullName evidence="5">DNA-binding MarR family transcriptional regulator</fullName>
    </submittedName>
</protein>
<dbReference type="Proteomes" id="UP000294937">
    <property type="component" value="Unassembled WGS sequence"/>
</dbReference>
<dbReference type="InterPro" id="IPR000835">
    <property type="entry name" value="HTH_MarR-typ"/>
</dbReference>
<dbReference type="EMBL" id="SMAG01000002">
    <property type="protein sequence ID" value="TCS95454.1"/>
    <property type="molecule type" value="Genomic_DNA"/>
</dbReference>
<dbReference type="SMART" id="SM00347">
    <property type="entry name" value="HTH_MARR"/>
    <property type="match status" value="1"/>
</dbReference>
<accession>A0A4R3LAZ0</accession>
<keyword evidence="6" id="KW-1185">Reference proteome</keyword>
<dbReference type="InterPro" id="IPR036390">
    <property type="entry name" value="WH_DNA-bd_sf"/>
</dbReference>
<sequence>MEKTDIFELIHTMELFTNQAIIQWTKSFPYPLGISPILTLAELQNKGPQKQSVLAHSLGFTPGAMTNIANKLIKLDYAERQFDESDRRIVYLAITDEGKRVLKFAHLKGQELRIELFKTLSESERAQLLNIYKKLLSEFKNL</sequence>
<dbReference type="PRINTS" id="PR00598">
    <property type="entry name" value="HTHMARR"/>
</dbReference>
<dbReference type="Pfam" id="PF01047">
    <property type="entry name" value="MarR"/>
    <property type="match status" value="1"/>
</dbReference>
<dbReference type="SUPFAM" id="SSF46785">
    <property type="entry name" value="Winged helix' DNA-binding domain"/>
    <property type="match status" value="1"/>
</dbReference>
<organism evidence="5 6">
    <name type="scientific">Hazenella coriacea</name>
    <dbReference type="NCBI Taxonomy" id="1179467"/>
    <lineage>
        <taxon>Bacteria</taxon>
        <taxon>Bacillati</taxon>
        <taxon>Bacillota</taxon>
        <taxon>Bacilli</taxon>
        <taxon>Bacillales</taxon>
        <taxon>Thermoactinomycetaceae</taxon>
        <taxon>Hazenella</taxon>
    </lineage>
</organism>
<keyword evidence="3" id="KW-0804">Transcription</keyword>
<comment type="caution">
    <text evidence="5">The sequence shown here is derived from an EMBL/GenBank/DDBJ whole genome shotgun (WGS) entry which is preliminary data.</text>
</comment>
<gene>
    <name evidence="5" type="ORF">EDD58_10224</name>
</gene>
<dbReference type="Gene3D" id="1.10.10.10">
    <property type="entry name" value="Winged helix-like DNA-binding domain superfamily/Winged helix DNA-binding domain"/>
    <property type="match status" value="1"/>
</dbReference>
<dbReference type="AlphaFoldDB" id="A0A4R3LAZ0"/>
<evidence type="ECO:0000259" key="4">
    <source>
        <dbReference type="PROSITE" id="PS50995"/>
    </source>
</evidence>
<feature type="domain" description="HTH marR-type" evidence="4">
    <location>
        <begin position="3"/>
        <end position="137"/>
    </location>
</feature>
<evidence type="ECO:0000313" key="6">
    <source>
        <dbReference type="Proteomes" id="UP000294937"/>
    </source>
</evidence>
<dbReference type="PROSITE" id="PS50995">
    <property type="entry name" value="HTH_MARR_2"/>
    <property type="match status" value="1"/>
</dbReference>
<dbReference type="OrthoDB" id="327696at2"/>
<name>A0A4R3LAZ0_9BACL</name>
<proteinExistence type="predicted"/>
<dbReference type="PANTHER" id="PTHR42756">
    <property type="entry name" value="TRANSCRIPTIONAL REGULATOR, MARR"/>
    <property type="match status" value="1"/>
</dbReference>
<dbReference type="GO" id="GO:0003677">
    <property type="term" value="F:DNA binding"/>
    <property type="evidence" value="ECO:0007669"/>
    <property type="project" value="UniProtKB-KW"/>
</dbReference>
<reference evidence="5 6" key="1">
    <citation type="submission" date="2019-03" db="EMBL/GenBank/DDBJ databases">
        <title>Genomic Encyclopedia of Type Strains, Phase IV (KMG-IV): sequencing the most valuable type-strain genomes for metagenomic binning, comparative biology and taxonomic classification.</title>
        <authorList>
            <person name="Goeker M."/>
        </authorList>
    </citation>
    <scope>NUCLEOTIDE SEQUENCE [LARGE SCALE GENOMIC DNA]</scope>
    <source>
        <strain evidence="5 6">DSM 45707</strain>
    </source>
</reference>